<sequence length="205" mass="20854">MSCLIHLKCLSTAAMLAVVAAPAMAMTDADNACIDALRATGTPDAQGGEILSSSFSEAGTLVMMKDAGGTTWRCIAYSDGAIGELSVDQAMDDGGAMPSAAMSGPQRVQFAPGTSGTAISGSLAANSSISYVIGAKDGQFLNVDVQSRGGALDYQILNPDGSALLDFIASDQPYKGQLWQSGDHVIEVLNAGAQPVSFDIGIGID</sequence>
<feature type="signal peptide" evidence="1">
    <location>
        <begin position="1"/>
        <end position="25"/>
    </location>
</feature>
<dbReference type="RefSeq" id="WP_097804302.1">
    <property type="nucleotide sequence ID" value="NZ_FXYH01000005.1"/>
</dbReference>
<keyword evidence="3" id="KW-1185">Reference proteome</keyword>
<dbReference type="OrthoDB" id="964913at2"/>
<evidence type="ECO:0000256" key="1">
    <source>
        <dbReference type="SAM" id="SignalP"/>
    </source>
</evidence>
<gene>
    <name evidence="2" type="ORF">PEV8663_01807</name>
</gene>
<protein>
    <submittedName>
        <fullName evidence="2">Uncharacterized protein</fullName>
    </submittedName>
</protein>
<feature type="chain" id="PRO_5013144863" evidence="1">
    <location>
        <begin position="26"/>
        <end position="205"/>
    </location>
</feature>
<reference evidence="2 3" key="1">
    <citation type="submission" date="2017-05" db="EMBL/GenBank/DDBJ databases">
        <authorList>
            <person name="Song R."/>
            <person name="Chenine A.L."/>
            <person name="Ruprecht R.M."/>
        </authorList>
    </citation>
    <scope>NUCLEOTIDE SEQUENCE [LARGE SCALE GENOMIC DNA]</scope>
    <source>
        <strain evidence="2 3">CECT 8663</strain>
    </source>
</reference>
<dbReference type="EMBL" id="FXYH01000005">
    <property type="protein sequence ID" value="SMX39654.1"/>
    <property type="molecule type" value="Genomic_DNA"/>
</dbReference>
<proteinExistence type="predicted"/>
<evidence type="ECO:0000313" key="3">
    <source>
        <dbReference type="Proteomes" id="UP000220836"/>
    </source>
</evidence>
<keyword evidence="1" id="KW-0732">Signal</keyword>
<dbReference type="Gene3D" id="2.60.120.380">
    <property type="match status" value="1"/>
</dbReference>
<accession>A0A238KB22</accession>
<organism evidence="2 3">
    <name type="scientific">Pelagimonas varians</name>
    <dbReference type="NCBI Taxonomy" id="696760"/>
    <lineage>
        <taxon>Bacteria</taxon>
        <taxon>Pseudomonadati</taxon>
        <taxon>Pseudomonadota</taxon>
        <taxon>Alphaproteobacteria</taxon>
        <taxon>Rhodobacterales</taxon>
        <taxon>Roseobacteraceae</taxon>
        <taxon>Pelagimonas</taxon>
    </lineage>
</organism>
<dbReference type="Proteomes" id="UP000220836">
    <property type="component" value="Unassembled WGS sequence"/>
</dbReference>
<dbReference type="AlphaFoldDB" id="A0A238KB22"/>
<evidence type="ECO:0000313" key="2">
    <source>
        <dbReference type="EMBL" id="SMX39654.1"/>
    </source>
</evidence>
<name>A0A238KB22_9RHOB</name>